<dbReference type="eggNOG" id="arCOG02459">
    <property type="taxonomic scope" value="Archaea"/>
</dbReference>
<dbReference type="AlphaFoldDB" id="F2L392"/>
<evidence type="ECO:0000313" key="4">
    <source>
        <dbReference type="Proteomes" id="UP000008138"/>
    </source>
</evidence>
<dbReference type="Pfam" id="PF01992">
    <property type="entry name" value="vATP-synt_AC39"/>
    <property type="match status" value="1"/>
</dbReference>
<reference key="2">
    <citation type="submission" date="2011-03" db="EMBL/GenBank/DDBJ databases">
        <title>Complete genome sequence of the thermoacidophilic crenarchaeon Thermoproteus uzoniensis 768-20.</title>
        <authorList>
            <person name="Mardanov A.V."/>
            <person name="Gumerov V.M."/>
            <person name="Beletsky A.V."/>
            <person name="Prokofeva M.I."/>
            <person name="Bonch-Osmolovskaya E.A."/>
            <person name="Ravin N.V."/>
            <person name="Skryabin K.G."/>
        </authorList>
    </citation>
    <scope>NUCLEOTIDE SEQUENCE</scope>
    <source>
        <strain>768-20</strain>
    </source>
</reference>
<dbReference type="Proteomes" id="UP000008138">
    <property type="component" value="Chromosome"/>
</dbReference>
<keyword evidence="2" id="KW-0406">Ion transport</keyword>
<dbReference type="OrthoDB" id="4272at2157"/>
<dbReference type="InterPro" id="IPR044911">
    <property type="entry name" value="V-type_ATPase_csu/dsu_dom_3"/>
</dbReference>
<evidence type="ECO:0000256" key="2">
    <source>
        <dbReference type="ARBA" id="ARBA00023065"/>
    </source>
</evidence>
<dbReference type="GeneID" id="10360000"/>
<gene>
    <name evidence="3" type="ordered locus">TUZN_0455</name>
</gene>
<keyword evidence="4" id="KW-1185">Reference proteome</keyword>
<accession>F2L392</accession>
<sequence length="349" mass="39322">MSSILRRPSLGPRVRGLRVKSLPRDKAVALAYASSPDEYLNVLRTTQYQVSIDKLTKDTLNDLREQIIKTYMNNVKELYLGVPEDGREVIRLHLRRFEYENIEYIITAIRSGKNPEDFVIMEPLDFTGRRYVVTSLLGARSVEEVGERLKALGHPAAGAFELMQKFGYDKFTIFIDRQWILDYTKFLKELQDKSIDKLIDTLTTYFDVVLAVRAKIWGLSPEEIASLTTGMPSGIVKEIFDATARGEVAKTLDLISGIKPWGQVIASMASEEPTFENLSVVLDNAYPAIMRRLADACIVECSEFSLGSLLASLEYMRAEAMLIVKAAAMLVEGVSVEKRRSYFAPLTLI</sequence>
<dbReference type="PANTHER" id="PTHR38682">
    <property type="entry name" value="V-TYPE ATP SYNTHASE SUBUNIT C"/>
    <property type="match status" value="1"/>
</dbReference>
<keyword evidence="1" id="KW-0813">Transport</keyword>
<dbReference type="InterPro" id="IPR002843">
    <property type="entry name" value="ATPase_V0-cplx_csu/dsu"/>
</dbReference>
<dbReference type="RefSeq" id="WP_013679287.1">
    <property type="nucleotide sequence ID" value="NC_015315.1"/>
</dbReference>
<dbReference type="GO" id="GO:0046961">
    <property type="term" value="F:proton-transporting ATPase activity, rotational mechanism"/>
    <property type="evidence" value="ECO:0007669"/>
    <property type="project" value="InterPro"/>
</dbReference>
<dbReference type="PANTHER" id="PTHR38682:SF1">
    <property type="entry name" value="V-TYPE ATP SYNTHASE SUBUNIT C"/>
    <property type="match status" value="1"/>
</dbReference>
<dbReference type="Gene3D" id="1.10.132.50">
    <property type="entry name" value="ATP synthase (C/AC39) subunit, domain 3"/>
    <property type="match status" value="1"/>
</dbReference>
<name>F2L392_THEU7</name>
<organism evidence="3 4">
    <name type="scientific">Thermoproteus uzoniensis (strain 768-20)</name>
    <dbReference type="NCBI Taxonomy" id="999630"/>
    <lineage>
        <taxon>Archaea</taxon>
        <taxon>Thermoproteota</taxon>
        <taxon>Thermoprotei</taxon>
        <taxon>Thermoproteales</taxon>
        <taxon>Thermoproteaceae</taxon>
        <taxon>Thermoproteus</taxon>
    </lineage>
</organism>
<evidence type="ECO:0000313" key="3">
    <source>
        <dbReference type="EMBL" id="AEA11951.1"/>
    </source>
</evidence>
<dbReference type="STRING" id="999630.TUZN_0455"/>
<protein>
    <submittedName>
        <fullName evidence="3">H+-transporting ATP synthase subunit C</fullName>
    </submittedName>
</protein>
<proteinExistence type="predicted"/>
<dbReference type="SUPFAM" id="SSF103486">
    <property type="entry name" value="V-type ATP synthase subunit C"/>
    <property type="match status" value="1"/>
</dbReference>
<dbReference type="InterPro" id="IPR050873">
    <property type="entry name" value="V-ATPase_V0D/AC39_subunit"/>
</dbReference>
<reference evidence="3 4" key="1">
    <citation type="journal article" date="2011" name="J. Bacteriol.">
        <title>Complete genome sequence of the thermoacidophilic crenarchaeon Thermoproteus uzoniensis 768-20.</title>
        <authorList>
            <person name="Mardanov A.V."/>
            <person name="Gumerov V.M."/>
            <person name="Beletsky A.V."/>
            <person name="Prokofeva M.I."/>
            <person name="Bonch-Osmolovskaya E.A."/>
            <person name="Ravin N.V."/>
            <person name="Skryabin K.G."/>
        </authorList>
    </citation>
    <scope>NUCLEOTIDE SEQUENCE [LARGE SCALE GENOMIC DNA]</scope>
    <source>
        <strain evidence="3 4">768-20</strain>
    </source>
</reference>
<dbReference type="InterPro" id="IPR036079">
    <property type="entry name" value="ATPase_csu/dsu_sf"/>
</dbReference>
<dbReference type="EMBL" id="CP002590">
    <property type="protein sequence ID" value="AEA11951.1"/>
    <property type="molecule type" value="Genomic_DNA"/>
</dbReference>
<evidence type="ECO:0000256" key="1">
    <source>
        <dbReference type="ARBA" id="ARBA00022448"/>
    </source>
</evidence>
<dbReference type="HOGENOM" id="CLU_810426_0_0_2"/>
<dbReference type="KEGG" id="tuz:TUZN_0455"/>